<accession>A0ABQ1W8Q2</accession>
<proteinExistence type="predicted"/>
<dbReference type="Proteomes" id="UP000608420">
    <property type="component" value="Unassembled WGS sequence"/>
</dbReference>
<protein>
    <recommendedName>
        <fullName evidence="3">Zinc-ribbon domain-containing protein</fullName>
    </recommendedName>
</protein>
<gene>
    <name evidence="1" type="ORF">GCM10010913_47420</name>
</gene>
<keyword evidence="2" id="KW-1185">Reference proteome</keyword>
<name>A0ABQ1W8Q2_9BACL</name>
<evidence type="ECO:0000313" key="2">
    <source>
        <dbReference type="Proteomes" id="UP000608420"/>
    </source>
</evidence>
<reference evidence="2" key="1">
    <citation type="journal article" date="2019" name="Int. J. Syst. Evol. Microbiol.">
        <title>The Global Catalogue of Microorganisms (GCM) 10K type strain sequencing project: providing services to taxonomists for standard genome sequencing and annotation.</title>
        <authorList>
            <consortium name="The Broad Institute Genomics Platform"/>
            <consortium name="The Broad Institute Genome Sequencing Center for Infectious Disease"/>
            <person name="Wu L."/>
            <person name="Ma J."/>
        </authorList>
    </citation>
    <scope>NUCLEOTIDE SEQUENCE [LARGE SCALE GENOMIC DNA]</scope>
    <source>
        <strain evidence="2">CGMCC 1.15420</strain>
    </source>
</reference>
<sequence length="109" mass="12803">MNFRLNSFSNLIKRVMTMSYRPSIQNVSIAGSNEKEGLYEFAVKLADGTQCRVFYHRFPEWRLTNINRLQKTPCPVCRKDYICNCMEGFAEEFHSQLVGDQWIEKLLAE</sequence>
<comment type="caution">
    <text evidence="1">The sequence shown here is derived from an EMBL/GenBank/DDBJ whole genome shotgun (WGS) entry which is preliminary data.</text>
</comment>
<evidence type="ECO:0008006" key="3">
    <source>
        <dbReference type="Google" id="ProtNLM"/>
    </source>
</evidence>
<evidence type="ECO:0000313" key="1">
    <source>
        <dbReference type="EMBL" id="GGG19794.1"/>
    </source>
</evidence>
<dbReference type="EMBL" id="BMIW01000060">
    <property type="protein sequence ID" value="GGG19794.1"/>
    <property type="molecule type" value="Genomic_DNA"/>
</dbReference>
<organism evidence="1 2">
    <name type="scientific">Paenibacillus aceti</name>
    <dbReference type="NCBI Taxonomy" id="1820010"/>
    <lineage>
        <taxon>Bacteria</taxon>
        <taxon>Bacillati</taxon>
        <taxon>Bacillota</taxon>
        <taxon>Bacilli</taxon>
        <taxon>Bacillales</taxon>
        <taxon>Paenibacillaceae</taxon>
        <taxon>Paenibacillus</taxon>
    </lineage>
</organism>